<name>A0A1E3HBL4_9TREE</name>
<proteinExistence type="predicted"/>
<dbReference type="STRING" id="1295533.A0A1E3HBL4"/>
<dbReference type="EMBL" id="AWGJ01000012">
    <property type="protein sequence ID" value="ODN73704.1"/>
    <property type="molecule type" value="Genomic_DNA"/>
</dbReference>
<evidence type="ECO:0000313" key="1">
    <source>
        <dbReference type="EMBL" id="ODN73704.1"/>
    </source>
</evidence>
<dbReference type="RefSeq" id="XP_018989566.1">
    <property type="nucleotide sequence ID" value="XM_019141923.1"/>
</dbReference>
<protein>
    <submittedName>
        <fullName evidence="1">Uncharacterized protein</fullName>
    </submittedName>
</protein>
<keyword evidence="2" id="KW-1185">Reference proteome</keyword>
<organism evidence="1 2">
    <name type="scientific">Cryptococcus amylolentus CBS 6039</name>
    <dbReference type="NCBI Taxonomy" id="1295533"/>
    <lineage>
        <taxon>Eukaryota</taxon>
        <taxon>Fungi</taxon>
        <taxon>Dikarya</taxon>
        <taxon>Basidiomycota</taxon>
        <taxon>Agaricomycotina</taxon>
        <taxon>Tremellomycetes</taxon>
        <taxon>Tremellales</taxon>
        <taxon>Cryptococcaceae</taxon>
        <taxon>Cryptococcus</taxon>
    </lineage>
</organism>
<dbReference type="AlphaFoldDB" id="A0A1E3HBL4"/>
<gene>
    <name evidence="1" type="ORF">L202_07247</name>
</gene>
<comment type="caution">
    <text evidence="1">The sequence shown here is derived from an EMBL/GenBank/DDBJ whole genome shotgun (WGS) entry which is preliminary data.</text>
</comment>
<sequence length="160" mass="17346">MPPSNFRYKVRASKGALQVPCAPELANMLQCFATTGDLRHTQSCADSAKMLHACMATGKGKGGKQGSSVSCVLCLEKKGKEGRLGLGDCGSWSARLGAWASQNGKLIFVADQPPFGQDPKIVRVLEGEQRRFVYRHIVYPCTAYRLVGLVTALSLWRATI</sequence>
<accession>A0A1E3HBL4</accession>
<dbReference type="Proteomes" id="UP000094065">
    <property type="component" value="Unassembled WGS sequence"/>
</dbReference>
<reference evidence="1 2" key="1">
    <citation type="submission" date="2016-06" db="EMBL/GenBank/DDBJ databases">
        <title>Evolution of pathogenesis and genome organization in the Tremellales.</title>
        <authorList>
            <person name="Cuomo C."/>
            <person name="Litvintseva A."/>
            <person name="Heitman J."/>
            <person name="Chen Y."/>
            <person name="Sun S."/>
            <person name="Springer D."/>
            <person name="Dromer F."/>
            <person name="Young S."/>
            <person name="Zeng Q."/>
            <person name="Chapman S."/>
            <person name="Gujja S."/>
            <person name="Saif S."/>
            <person name="Birren B."/>
        </authorList>
    </citation>
    <scope>NUCLEOTIDE SEQUENCE [LARGE SCALE GENOMIC DNA]</scope>
    <source>
        <strain evidence="1 2">CBS 6039</strain>
    </source>
</reference>
<dbReference type="OrthoDB" id="2210at2759"/>
<evidence type="ECO:0000313" key="2">
    <source>
        <dbReference type="Proteomes" id="UP000094065"/>
    </source>
</evidence>
<dbReference type="GeneID" id="30158556"/>